<dbReference type="EMBL" id="AP023359">
    <property type="protein sequence ID" value="BCJ63987.1"/>
    <property type="molecule type" value="Genomic_DNA"/>
</dbReference>
<dbReference type="AlphaFoldDB" id="A0A810MRZ9"/>
<keyword evidence="2" id="KW-1185">Reference proteome</keyword>
<dbReference type="Proteomes" id="UP000680866">
    <property type="component" value="Chromosome"/>
</dbReference>
<proteinExistence type="predicted"/>
<reference evidence="1" key="1">
    <citation type="submission" date="2020-08" db="EMBL/GenBank/DDBJ databases">
        <title>Whole genome shotgun sequence of Polymorphospora rubra NBRC 101157.</title>
        <authorList>
            <person name="Komaki H."/>
            <person name="Tamura T."/>
        </authorList>
    </citation>
    <scope>NUCLEOTIDE SEQUENCE</scope>
    <source>
        <strain evidence="1">NBRC 101157</strain>
    </source>
</reference>
<evidence type="ECO:0000313" key="2">
    <source>
        <dbReference type="Proteomes" id="UP000680866"/>
    </source>
</evidence>
<protein>
    <submittedName>
        <fullName evidence="1">Uncharacterized protein</fullName>
    </submittedName>
</protein>
<organism evidence="1 2">
    <name type="scientific">Polymorphospora rubra</name>
    <dbReference type="NCBI Taxonomy" id="338584"/>
    <lineage>
        <taxon>Bacteria</taxon>
        <taxon>Bacillati</taxon>
        <taxon>Actinomycetota</taxon>
        <taxon>Actinomycetes</taxon>
        <taxon>Micromonosporales</taxon>
        <taxon>Micromonosporaceae</taxon>
        <taxon>Polymorphospora</taxon>
    </lineage>
</organism>
<name>A0A810MRZ9_9ACTN</name>
<evidence type="ECO:0000313" key="1">
    <source>
        <dbReference type="EMBL" id="BCJ63987.1"/>
    </source>
</evidence>
<gene>
    <name evidence="1" type="ORF">Prubr_10080</name>
</gene>
<sequence>MTRGTSARRRTAVVHRRADQPYGCLPEIKFSGPDPGDKVLPDRRTECDLVFRKRTVPDRNLTTTTSDFDTIVRLAP</sequence>
<accession>A0A810MRZ9</accession>
<dbReference type="KEGG" id="pry:Prubr_10080"/>